<dbReference type="InterPro" id="IPR005135">
    <property type="entry name" value="Endo/exonuclease/phosphatase"/>
</dbReference>
<feature type="compositionally biased region" description="Basic and acidic residues" evidence="2">
    <location>
        <begin position="295"/>
        <end position="308"/>
    </location>
</feature>
<evidence type="ECO:0000259" key="3">
    <source>
        <dbReference type="Pfam" id="PF03372"/>
    </source>
</evidence>
<dbReference type="RefSeq" id="XP_051243962.1">
    <property type="nucleotide sequence ID" value="XM_051388002.1"/>
</dbReference>
<dbReference type="PANTHER" id="PTHR46670:SF3">
    <property type="entry name" value="ENDONUCLEASE_EXONUCLEASE_PHOSPHATASE DOMAIN-CONTAINING PROTEIN"/>
    <property type="match status" value="1"/>
</dbReference>
<gene>
    <name evidence="4" type="primary">LOC127356337</name>
</gene>
<reference evidence="4" key="1">
    <citation type="submission" date="2025-08" db="UniProtKB">
        <authorList>
            <consortium name="Ensembl"/>
        </authorList>
    </citation>
    <scope>IDENTIFICATION</scope>
</reference>
<keyword evidence="1" id="KW-0175">Coiled coil</keyword>
<feature type="compositionally biased region" description="Gly residues" evidence="2">
    <location>
        <begin position="276"/>
        <end position="288"/>
    </location>
</feature>
<evidence type="ECO:0000313" key="5">
    <source>
        <dbReference type="Proteomes" id="UP000694389"/>
    </source>
</evidence>
<proteinExistence type="predicted"/>
<dbReference type="Ensembl" id="ENSDLAT00005077816.1">
    <property type="protein sequence ID" value="ENSDLAP00005082247.1"/>
    <property type="gene ID" value="ENSDLAG00005033344.1"/>
</dbReference>
<dbReference type="InterPro" id="IPR036691">
    <property type="entry name" value="Endo/exonu/phosph_ase_sf"/>
</dbReference>
<protein>
    <recommendedName>
        <fullName evidence="3">Endonuclease/exonuclease/phosphatase domain-containing protein</fullName>
    </recommendedName>
</protein>
<evidence type="ECO:0000256" key="1">
    <source>
        <dbReference type="SAM" id="Coils"/>
    </source>
</evidence>
<name>A0A8P4KR40_DICLA</name>
<accession>A0A8P4KR40</accession>
<dbReference type="Gene3D" id="3.60.10.10">
    <property type="entry name" value="Endonuclease/exonuclease/phosphatase"/>
    <property type="match status" value="1"/>
</dbReference>
<dbReference type="GO" id="GO:0003824">
    <property type="term" value="F:catalytic activity"/>
    <property type="evidence" value="ECO:0007669"/>
    <property type="project" value="InterPro"/>
</dbReference>
<dbReference type="GeneTree" id="ENSGT01120000273851"/>
<dbReference type="PANTHER" id="PTHR46670">
    <property type="entry name" value="ENDO/EXONUCLEASE/PHOSPHATASE DOMAIN-CONTAINING PROTEIN"/>
    <property type="match status" value="1"/>
</dbReference>
<organism evidence="4 5">
    <name type="scientific">Dicentrarchus labrax</name>
    <name type="common">European seabass</name>
    <name type="synonym">Morone labrax</name>
    <dbReference type="NCBI Taxonomy" id="13489"/>
    <lineage>
        <taxon>Eukaryota</taxon>
        <taxon>Metazoa</taxon>
        <taxon>Chordata</taxon>
        <taxon>Craniata</taxon>
        <taxon>Vertebrata</taxon>
        <taxon>Euteleostomi</taxon>
        <taxon>Actinopterygii</taxon>
        <taxon>Neopterygii</taxon>
        <taxon>Teleostei</taxon>
        <taxon>Neoteleostei</taxon>
        <taxon>Acanthomorphata</taxon>
        <taxon>Eupercaria</taxon>
        <taxon>Moronidae</taxon>
        <taxon>Dicentrarchus</taxon>
    </lineage>
</organism>
<evidence type="ECO:0000313" key="4">
    <source>
        <dbReference type="Ensembl" id="ENSDLAP00005082247.1"/>
    </source>
</evidence>
<feature type="compositionally biased region" description="Basic and acidic residues" evidence="2">
    <location>
        <begin position="237"/>
        <end position="246"/>
    </location>
</feature>
<dbReference type="Pfam" id="PF03372">
    <property type="entry name" value="Exo_endo_phos"/>
    <property type="match status" value="1"/>
</dbReference>
<sequence length="553" mass="63945">MIFVVFNGLHQQIVYSGVREMILVAPNNSKCPLTDFFQTSSQFSGLWLENQGSETSIMATADQLLDQIFSWYEQMERRVEKLTSLLDCFSSDTMKETQDIKEKCQKETQDIKEECQKIEKEIHKLFEQLKTESSSTDPDKVDQHAIAEVLRAMARRRKVEEQIIIHMLNRVPPSKTGLLKRGDKVVGGAVGLACELPEANDYWTDLIERNHVTEAILETSRTLRIRFDHIRKIIEEDTTQREHEEMSSNPAQDQSGNQQTSAESQTDQRHEDEQEGGTGSDQQGGGDQGDTETDSDYKDRYPDYKPSEDQYNINILKKKKIENIQRSSGTIKVGLLNVRSMNKKQPRILKLITQNNLDVFLTTETQLQDNNADKVLSEASPPNYLYFYQVRVNWKRGGVAIQFSQELHGERIPSESLTAFECVVTVLKHDEWKQPVLFINVYFRPRYDKPKFKTFLDEFQDLLAIFDNYNSIVVTGDFNIWVDQKKRSFTDEFDRILQIYNLEQHVWEPTHDKGNTLDLVITKNVEISDLIVRNDGISDHYTVYFNARPEGGN</sequence>
<evidence type="ECO:0000256" key="2">
    <source>
        <dbReference type="SAM" id="MobiDB-lite"/>
    </source>
</evidence>
<dbReference type="SUPFAM" id="SSF56219">
    <property type="entry name" value="DNase I-like"/>
    <property type="match status" value="1"/>
</dbReference>
<dbReference type="AlphaFoldDB" id="A0A8P4KR40"/>
<feature type="domain" description="Endonuclease/exonuclease/phosphatase" evidence="3">
    <location>
        <begin position="336"/>
        <end position="540"/>
    </location>
</feature>
<keyword evidence="5" id="KW-1185">Reference proteome</keyword>
<feature type="region of interest" description="Disordered" evidence="2">
    <location>
        <begin position="237"/>
        <end position="311"/>
    </location>
</feature>
<feature type="compositionally biased region" description="Polar residues" evidence="2">
    <location>
        <begin position="247"/>
        <end position="265"/>
    </location>
</feature>
<dbReference type="GeneID" id="127356337"/>
<dbReference type="Proteomes" id="UP000694389">
    <property type="component" value="Unassembled WGS sequence"/>
</dbReference>
<feature type="coiled-coil region" evidence="1">
    <location>
        <begin position="72"/>
        <end position="128"/>
    </location>
</feature>
<reference evidence="4" key="2">
    <citation type="submission" date="2025-09" db="UniProtKB">
        <authorList>
            <consortium name="Ensembl"/>
        </authorList>
    </citation>
    <scope>IDENTIFICATION</scope>
</reference>